<comment type="caution">
    <text evidence="4">The sequence shown here is derived from an EMBL/GenBank/DDBJ whole genome shotgun (WGS) entry which is preliminary data.</text>
</comment>
<proteinExistence type="predicted"/>
<evidence type="ECO:0000256" key="1">
    <source>
        <dbReference type="SAM" id="Phobius"/>
    </source>
</evidence>
<keyword evidence="1" id="KW-1133">Transmembrane helix</keyword>
<reference evidence="4 5" key="1">
    <citation type="journal article" date="2020" name="Arch. Microbiol.">
        <title>Bradyrhizobium campsiandrae sp. nov., a nitrogen-fixing bacterial strain isolated from a native leguminous tree from the Amazon adapted to flooded conditions.</title>
        <authorList>
            <person name="Cabral Michel D."/>
            <person name="Martins da Costa E."/>
            <person name="Azarias Guimaraes A."/>
            <person name="Soares de Carvalho T."/>
            <person name="Santos de Castro Caputo P."/>
            <person name="Willems A."/>
            <person name="de Souza Moreira F.M."/>
        </authorList>
    </citation>
    <scope>NUCLEOTIDE SEQUENCE [LARGE SCALE GENOMIC DNA]</scope>
    <source>
        <strain evidence="5">INPA 384B</strain>
    </source>
</reference>
<dbReference type="InterPro" id="IPR005586">
    <property type="entry name" value="ABC_trans_aux"/>
</dbReference>
<dbReference type="EMBL" id="JAATTO010000027">
    <property type="protein sequence ID" value="MBC9980420.1"/>
    <property type="molecule type" value="Genomic_DNA"/>
</dbReference>
<evidence type="ECO:0000313" key="4">
    <source>
        <dbReference type="EMBL" id="MBC9980420.1"/>
    </source>
</evidence>
<feature type="transmembrane region" description="Helical" evidence="1">
    <location>
        <begin position="7"/>
        <end position="28"/>
    </location>
</feature>
<dbReference type="PANTHER" id="PTHR36698">
    <property type="entry name" value="BLL5892 PROTEIN"/>
    <property type="match status" value="1"/>
</dbReference>
<gene>
    <name evidence="4" type="ORF">HA482_19655</name>
</gene>
<accession>A0ABR7U8P9</accession>
<evidence type="ECO:0000259" key="3">
    <source>
        <dbReference type="Pfam" id="PF03886"/>
    </source>
</evidence>
<evidence type="ECO:0000313" key="5">
    <source>
        <dbReference type="Proteomes" id="UP000639516"/>
    </source>
</evidence>
<sequence>METRAPYVLIGSFVLAAILAVFGFVYWLNNTGGIGPRTNYHVQFQGPVPGLLVGAGVLFNGIRVGEVTQLGLAPDNPRFVNATVSVATTTPVRADTKVGLEFQGLTGVPVVTLEGGMIVASSGEPPTLIADAGAGQSMTQAARDALRRVDTVLEDNSGPLKDTIANFKTFSDGLARNTGKLDGILAGLEKMTGGGAPAQKITYDLRAPQNLGTAGKRLSAPLAIPEPTAVAMLQTQRMLFSPVGDIKGFADFLWADSIPKLVQARLIDSFENYDIAHAPLRSTDLGQADYQLLIDIRRFRIATDGETRAEIELSARIVDKNGKVVASRLIETSEKLDQVEPSAAVAAFDVAFSRIAKELIGWTVQAV</sequence>
<feature type="domain" description="ABC-type transport auxiliary lipoprotein component" evidence="3">
    <location>
        <begin position="203"/>
        <end position="358"/>
    </location>
</feature>
<dbReference type="InterPro" id="IPR003399">
    <property type="entry name" value="Mce/MlaD"/>
</dbReference>
<keyword evidence="1" id="KW-0472">Membrane</keyword>
<evidence type="ECO:0000259" key="2">
    <source>
        <dbReference type="Pfam" id="PF02470"/>
    </source>
</evidence>
<dbReference type="PANTHER" id="PTHR36698:SF2">
    <property type="entry name" value="MCE_MLAD DOMAIN-CONTAINING PROTEIN"/>
    <property type="match status" value="1"/>
</dbReference>
<protein>
    <submittedName>
        <fullName evidence="4">Membrane integrity-associated transporter subunit PqiC</fullName>
    </submittedName>
</protein>
<dbReference type="Proteomes" id="UP000639516">
    <property type="component" value="Unassembled WGS sequence"/>
</dbReference>
<organism evidence="4 5">
    <name type="scientific">Bradyrhizobium campsiandrae</name>
    <dbReference type="NCBI Taxonomy" id="1729892"/>
    <lineage>
        <taxon>Bacteria</taxon>
        <taxon>Pseudomonadati</taxon>
        <taxon>Pseudomonadota</taxon>
        <taxon>Alphaproteobacteria</taxon>
        <taxon>Hyphomicrobiales</taxon>
        <taxon>Nitrobacteraceae</taxon>
        <taxon>Bradyrhizobium</taxon>
    </lineage>
</organism>
<dbReference type="Pfam" id="PF02470">
    <property type="entry name" value="MlaD"/>
    <property type="match status" value="1"/>
</dbReference>
<keyword evidence="1" id="KW-0812">Transmembrane</keyword>
<dbReference type="RefSeq" id="WP_188096253.1">
    <property type="nucleotide sequence ID" value="NZ_JAANIH010000003.1"/>
</dbReference>
<dbReference type="SUPFAM" id="SSF159594">
    <property type="entry name" value="XCC0632-like"/>
    <property type="match status" value="1"/>
</dbReference>
<name>A0ABR7U8P9_9BRAD</name>
<dbReference type="Pfam" id="PF03886">
    <property type="entry name" value="ABC_trans_aux"/>
    <property type="match status" value="1"/>
</dbReference>
<feature type="domain" description="Mce/MlaD" evidence="2">
    <location>
        <begin position="40"/>
        <end position="116"/>
    </location>
</feature>
<keyword evidence="5" id="KW-1185">Reference proteome</keyword>
<dbReference type="Gene3D" id="3.40.50.10610">
    <property type="entry name" value="ABC-type transport auxiliary lipoprotein component"/>
    <property type="match status" value="1"/>
</dbReference>